<evidence type="ECO:0000313" key="5">
    <source>
        <dbReference type="Proteomes" id="UP000594759"/>
    </source>
</evidence>
<dbReference type="InterPro" id="IPR001789">
    <property type="entry name" value="Sig_transdc_resp-reg_receiver"/>
</dbReference>
<reference evidence="4 5" key="1">
    <citation type="submission" date="2020-11" db="EMBL/GenBank/DDBJ databases">
        <title>Pedobacter endophytica, an endophytic bacteria isolated form Carex pumila.</title>
        <authorList>
            <person name="Peng Y."/>
            <person name="Jiang L."/>
            <person name="Lee J."/>
        </authorList>
    </citation>
    <scope>NUCLEOTIDE SEQUENCE [LARGE SCALE GENOMIC DNA]</scope>
    <source>
        <strain evidence="4 5">JBR3-12</strain>
    </source>
</reference>
<evidence type="ECO:0000256" key="1">
    <source>
        <dbReference type="ARBA" id="ARBA00022553"/>
    </source>
</evidence>
<sequence length="126" mass="14160">MNVNNSPKIFVVDDEETIHDLIALIFEEEDYQITSVSNAENLIEKISNEQPNIILLDIHLLDGDGRDLCNMIKASSKTAHIPVLLLSALNFDGLDLSCQPDGIIEKPFDMMNIIQKVNQLLKTNRV</sequence>
<evidence type="ECO:0000313" key="4">
    <source>
        <dbReference type="EMBL" id="QPH41379.1"/>
    </source>
</evidence>
<dbReference type="RefSeq" id="WP_196100829.1">
    <property type="nucleotide sequence ID" value="NZ_CP064939.1"/>
</dbReference>
<proteinExistence type="predicted"/>
<organism evidence="4 5">
    <name type="scientific">Pedobacter endophyticus</name>
    <dbReference type="NCBI Taxonomy" id="2789740"/>
    <lineage>
        <taxon>Bacteria</taxon>
        <taxon>Pseudomonadati</taxon>
        <taxon>Bacteroidota</taxon>
        <taxon>Sphingobacteriia</taxon>
        <taxon>Sphingobacteriales</taxon>
        <taxon>Sphingobacteriaceae</taxon>
        <taxon>Pedobacter</taxon>
    </lineage>
</organism>
<gene>
    <name evidence="4" type="ORF">IZT61_09040</name>
</gene>
<feature type="modified residue" description="4-aspartylphosphate" evidence="2">
    <location>
        <position position="57"/>
    </location>
</feature>
<dbReference type="KEGG" id="pex:IZT61_09040"/>
<dbReference type="InterPro" id="IPR050595">
    <property type="entry name" value="Bact_response_regulator"/>
</dbReference>
<dbReference type="GO" id="GO:0000160">
    <property type="term" value="P:phosphorelay signal transduction system"/>
    <property type="evidence" value="ECO:0007669"/>
    <property type="project" value="InterPro"/>
</dbReference>
<dbReference type="InterPro" id="IPR011006">
    <property type="entry name" value="CheY-like_superfamily"/>
</dbReference>
<dbReference type="Proteomes" id="UP000594759">
    <property type="component" value="Chromosome"/>
</dbReference>
<dbReference type="SUPFAM" id="SSF52172">
    <property type="entry name" value="CheY-like"/>
    <property type="match status" value="1"/>
</dbReference>
<dbReference type="EMBL" id="CP064939">
    <property type="protein sequence ID" value="QPH41379.1"/>
    <property type="molecule type" value="Genomic_DNA"/>
</dbReference>
<dbReference type="SMART" id="SM00448">
    <property type="entry name" value="REC"/>
    <property type="match status" value="1"/>
</dbReference>
<dbReference type="PROSITE" id="PS50110">
    <property type="entry name" value="RESPONSE_REGULATORY"/>
    <property type="match status" value="1"/>
</dbReference>
<dbReference type="AlphaFoldDB" id="A0A7S9L2N0"/>
<evidence type="ECO:0000259" key="3">
    <source>
        <dbReference type="PROSITE" id="PS50110"/>
    </source>
</evidence>
<keyword evidence="1 2" id="KW-0597">Phosphoprotein</keyword>
<evidence type="ECO:0000256" key="2">
    <source>
        <dbReference type="PROSITE-ProRule" id="PRU00169"/>
    </source>
</evidence>
<dbReference type="PANTHER" id="PTHR44591:SF3">
    <property type="entry name" value="RESPONSE REGULATORY DOMAIN-CONTAINING PROTEIN"/>
    <property type="match status" value="1"/>
</dbReference>
<name>A0A7S9L2N0_9SPHI</name>
<feature type="domain" description="Response regulatory" evidence="3">
    <location>
        <begin position="8"/>
        <end position="121"/>
    </location>
</feature>
<dbReference type="Pfam" id="PF00072">
    <property type="entry name" value="Response_reg"/>
    <property type="match status" value="1"/>
</dbReference>
<keyword evidence="5" id="KW-1185">Reference proteome</keyword>
<dbReference type="Gene3D" id="3.40.50.2300">
    <property type="match status" value="1"/>
</dbReference>
<dbReference type="PANTHER" id="PTHR44591">
    <property type="entry name" value="STRESS RESPONSE REGULATOR PROTEIN 1"/>
    <property type="match status" value="1"/>
</dbReference>
<accession>A0A7S9L2N0</accession>
<protein>
    <submittedName>
        <fullName evidence="4">Response regulator</fullName>
    </submittedName>
</protein>